<dbReference type="AlphaFoldDB" id="A0A7D9JSJ6"/>
<sequence>MSGKKEKKVVVPSMIEISPDSTWSRYQIDEFKTTRHNKPVLFEELDYSIYKSSAYMKFKLAINRSISSKGGILAHMINDSQLTSYIMDKMQDFALRDGKEVIASLVIGRQPNFRTVDIGGEFVDKDDPTAVTTTVDDPDTAVYVLNDKLQ</sequence>
<gene>
    <name evidence="1" type="ORF">PACLA_8A038725</name>
</gene>
<protein>
    <submittedName>
        <fullName evidence="1">Uncharacterized protein</fullName>
    </submittedName>
</protein>
<keyword evidence="2" id="KW-1185">Reference proteome</keyword>
<name>A0A7D9JSJ6_PARCT</name>
<reference evidence="1" key="1">
    <citation type="submission" date="2020-04" db="EMBL/GenBank/DDBJ databases">
        <authorList>
            <person name="Alioto T."/>
            <person name="Alioto T."/>
            <person name="Gomez Garrido J."/>
        </authorList>
    </citation>
    <scope>NUCLEOTIDE SEQUENCE</scope>
    <source>
        <strain evidence="1">A484AB</strain>
    </source>
</reference>
<dbReference type="Proteomes" id="UP001152795">
    <property type="component" value="Unassembled WGS sequence"/>
</dbReference>
<proteinExistence type="predicted"/>
<dbReference type="EMBL" id="CACRXK020021249">
    <property type="protein sequence ID" value="CAB4035650.1"/>
    <property type="molecule type" value="Genomic_DNA"/>
</dbReference>
<accession>A0A7D9JSJ6</accession>
<organism evidence="1 2">
    <name type="scientific">Paramuricea clavata</name>
    <name type="common">Red gorgonian</name>
    <name type="synonym">Violescent sea-whip</name>
    <dbReference type="NCBI Taxonomy" id="317549"/>
    <lineage>
        <taxon>Eukaryota</taxon>
        <taxon>Metazoa</taxon>
        <taxon>Cnidaria</taxon>
        <taxon>Anthozoa</taxon>
        <taxon>Octocorallia</taxon>
        <taxon>Malacalcyonacea</taxon>
        <taxon>Plexauridae</taxon>
        <taxon>Paramuricea</taxon>
    </lineage>
</organism>
<comment type="caution">
    <text evidence="1">The sequence shown here is derived from an EMBL/GenBank/DDBJ whole genome shotgun (WGS) entry which is preliminary data.</text>
</comment>
<evidence type="ECO:0000313" key="1">
    <source>
        <dbReference type="EMBL" id="CAB4035650.1"/>
    </source>
</evidence>
<feature type="non-terminal residue" evidence="1">
    <location>
        <position position="1"/>
    </location>
</feature>
<evidence type="ECO:0000313" key="2">
    <source>
        <dbReference type="Proteomes" id="UP001152795"/>
    </source>
</evidence>